<keyword evidence="3" id="KW-1185">Reference proteome</keyword>
<evidence type="ECO:0000313" key="1">
    <source>
        <dbReference type="EMBL" id="CAA9998852.1"/>
    </source>
</evidence>
<sequence>MVCNPGYNVSQDSQTIFPCEEFYAPNHRQMVCQRHYLYIEASGLSEYEERFAKLTRRFSRIETPEVCFVFWYHMYGFNI</sequence>
<dbReference type="Proteomes" id="UP000479000">
    <property type="component" value="Unassembled WGS sequence"/>
</dbReference>
<dbReference type="AlphaFoldDB" id="A0A6H5G8H1"/>
<protein>
    <submittedName>
        <fullName evidence="1">Uncharacterized protein</fullName>
    </submittedName>
</protein>
<gene>
    <name evidence="1" type="ORF">NTEN_LOCUS5135</name>
    <name evidence="2" type="ORF">NTEN_LOCUS5228</name>
</gene>
<feature type="non-terminal residue" evidence="1">
    <location>
        <position position="1"/>
    </location>
</feature>
<name>A0A6H5G8H1_9HEMI</name>
<proteinExistence type="predicted"/>
<dbReference type="EMBL" id="CADCXU010007788">
    <property type="protein sequence ID" value="CAA9998945.1"/>
    <property type="molecule type" value="Genomic_DNA"/>
</dbReference>
<evidence type="ECO:0000313" key="2">
    <source>
        <dbReference type="EMBL" id="CAA9998945.1"/>
    </source>
</evidence>
<organism evidence="1 3">
    <name type="scientific">Nesidiocoris tenuis</name>
    <dbReference type="NCBI Taxonomy" id="355587"/>
    <lineage>
        <taxon>Eukaryota</taxon>
        <taxon>Metazoa</taxon>
        <taxon>Ecdysozoa</taxon>
        <taxon>Arthropoda</taxon>
        <taxon>Hexapoda</taxon>
        <taxon>Insecta</taxon>
        <taxon>Pterygota</taxon>
        <taxon>Neoptera</taxon>
        <taxon>Paraneoptera</taxon>
        <taxon>Hemiptera</taxon>
        <taxon>Heteroptera</taxon>
        <taxon>Panheteroptera</taxon>
        <taxon>Cimicomorpha</taxon>
        <taxon>Miridae</taxon>
        <taxon>Dicyphina</taxon>
        <taxon>Nesidiocoris</taxon>
    </lineage>
</organism>
<feature type="non-terminal residue" evidence="1">
    <location>
        <position position="79"/>
    </location>
</feature>
<dbReference type="EMBL" id="CADCXU010007449">
    <property type="protein sequence ID" value="CAA9998852.1"/>
    <property type="molecule type" value="Genomic_DNA"/>
</dbReference>
<accession>A0A6H5G8H1</accession>
<evidence type="ECO:0000313" key="3">
    <source>
        <dbReference type="Proteomes" id="UP000479000"/>
    </source>
</evidence>
<dbReference type="OrthoDB" id="6107927at2759"/>
<dbReference type="Gene3D" id="2.60.120.200">
    <property type="match status" value="1"/>
</dbReference>
<reference evidence="1 3" key="1">
    <citation type="submission" date="2020-02" db="EMBL/GenBank/DDBJ databases">
        <authorList>
            <person name="Ferguson B K."/>
        </authorList>
    </citation>
    <scope>NUCLEOTIDE SEQUENCE [LARGE SCALE GENOMIC DNA]</scope>
</reference>